<dbReference type="OrthoDB" id="1112931at2759"/>
<dbReference type="GO" id="GO:0008168">
    <property type="term" value="F:methyltransferase activity"/>
    <property type="evidence" value="ECO:0007669"/>
    <property type="project" value="UniProtKB-KW"/>
</dbReference>
<evidence type="ECO:0000313" key="1">
    <source>
        <dbReference type="EMBL" id="KAA0064697.1"/>
    </source>
</evidence>
<reference evidence="3 4" key="1">
    <citation type="submission" date="2019-08" db="EMBL/GenBank/DDBJ databases">
        <title>Draft genome sequences of two oriental melons (Cucumis melo L. var makuwa).</title>
        <authorList>
            <person name="Kwon S.-Y."/>
        </authorList>
    </citation>
    <scope>NUCLEOTIDE SEQUENCE [LARGE SCALE GENOMIC DNA]</scope>
    <source>
        <strain evidence="4">cv. Chang Bougi</strain>
        <strain evidence="3">cv. SW 3</strain>
        <tissue evidence="2">Leaf</tissue>
    </source>
</reference>
<dbReference type="Proteomes" id="UP000321947">
    <property type="component" value="Unassembled WGS sequence"/>
</dbReference>
<evidence type="ECO:0000313" key="3">
    <source>
        <dbReference type="Proteomes" id="UP000321393"/>
    </source>
</evidence>
<dbReference type="GO" id="GO:0032259">
    <property type="term" value="P:methylation"/>
    <property type="evidence" value="ECO:0007669"/>
    <property type="project" value="UniProtKB-KW"/>
</dbReference>
<keyword evidence="2" id="KW-0808">Transferase</keyword>
<keyword evidence="2" id="KW-0489">Methyltransferase</keyword>
<dbReference type="Proteomes" id="UP000321393">
    <property type="component" value="Unassembled WGS sequence"/>
</dbReference>
<dbReference type="EMBL" id="SSTD01006426">
    <property type="protein sequence ID" value="TYK19892.1"/>
    <property type="molecule type" value="Genomic_DNA"/>
</dbReference>
<dbReference type="EMBL" id="SSTE01001889">
    <property type="protein sequence ID" value="KAA0064697.1"/>
    <property type="molecule type" value="Genomic_DNA"/>
</dbReference>
<proteinExistence type="predicted"/>
<evidence type="ECO:0000313" key="2">
    <source>
        <dbReference type="EMBL" id="TYK19892.1"/>
    </source>
</evidence>
<sequence length="134" mass="14494">MAACCSWKTIPISSSSARALLHRPSSSPSASHFVSIPTMSGGLHSARPAASSRFSVQRLTNFSLPVELASMQSLMPLRSVTASALFTSLLSFHNNSRRCLSKAMPEEKEILNSDFNSKMLLKGLSYTELEATPC</sequence>
<comment type="caution">
    <text evidence="2">The sequence shown here is derived from an EMBL/GenBank/DDBJ whole genome shotgun (WGS) entry which is preliminary data.</text>
</comment>
<name>A0A5D3D8K9_CUCMM</name>
<gene>
    <name evidence="2" type="ORF">E5676_scaffold134G00010</name>
    <name evidence="1" type="ORF">E6C27_scaffold255G004260</name>
</gene>
<protein>
    <submittedName>
        <fullName evidence="2">Dual-specificity RNA methyltransferase RlmN isoform X1</fullName>
    </submittedName>
</protein>
<evidence type="ECO:0000313" key="4">
    <source>
        <dbReference type="Proteomes" id="UP000321947"/>
    </source>
</evidence>
<organism evidence="2 4">
    <name type="scientific">Cucumis melo var. makuwa</name>
    <name type="common">Oriental melon</name>
    <dbReference type="NCBI Taxonomy" id="1194695"/>
    <lineage>
        <taxon>Eukaryota</taxon>
        <taxon>Viridiplantae</taxon>
        <taxon>Streptophyta</taxon>
        <taxon>Embryophyta</taxon>
        <taxon>Tracheophyta</taxon>
        <taxon>Spermatophyta</taxon>
        <taxon>Magnoliopsida</taxon>
        <taxon>eudicotyledons</taxon>
        <taxon>Gunneridae</taxon>
        <taxon>Pentapetalae</taxon>
        <taxon>rosids</taxon>
        <taxon>fabids</taxon>
        <taxon>Cucurbitales</taxon>
        <taxon>Cucurbitaceae</taxon>
        <taxon>Benincaseae</taxon>
        <taxon>Cucumis</taxon>
    </lineage>
</organism>
<accession>A0A5D3D8K9</accession>
<dbReference type="AlphaFoldDB" id="A0A5D3D8K9"/>